<dbReference type="AlphaFoldDB" id="A0A553W9F0"/>
<dbReference type="InterPro" id="IPR008551">
    <property type="entry name" value="TANGO2"/>
</dbReference>
<name>A0A553W9F0_9SPHN</name>
<organism evidence="1 2">
    <name type="scientific">Sphingorhabdus contaminans</name>
    <dbReference type="NCBI Taxonomy" id="1343899"/>
    <lineage>
        <taxon>Bacteria</taxon>
        <taxon>Pseudomonadati</taxon>
        <taxon>Pseudomonadota</taxon>
        <taxon>Alphaproteobacteria</taxon>
        <taxon>Sphingomonadales</taxon>
        <taxon>Sphingomonadaceae</taxon>
        <taxon>Sphingorhabdus</taxon>
    </lineage>
</organism>
<keyword evidence="2" id="KW-1185">Reference proteome</keyword>
<dbReference type="PANTHER" id="PTHR17985">
    <property type="entry name" value="SER/THR-RICH PROTEIN T10 IN DGCR REGION"/>
    <property type="match status" value="1"/>
</dbReference>
<evidence type="ECO:0000313" key="2">
    <source>
        <dbReference type="Proteomes" id="UP000320160"/>
    </source>
</evidence>
<reference evidence="1 2" key="1">
    <citation type="submission" date="2019-07" db="EMBL/GenBank/DDBJ databases">
        <authorList>
            <person name="Park M."/>
        </authorList>
    </citation>
    <scope>NUCLEOTIDE SEQUENCE [LARGE SCALE GENOMIC DNA]</scope>
    <source>
        <strain evidence="1 2">KCTC32445</strain>
    </source>
</reference>
<evidence type="ECO:0000313" key="1">
    <source>
        <dbReference type="EMBL" id="TSB01320.1"/>
    </source>
</evidence>
<accession>A0A553W9F0</accession>
<sequence length="236" mass="25466">MCVVVVGLDVHPEWPLLVAGNRDEYHARASDPVHIWPDATGIIAGRDLVSGGTWMGVSKAGRFAVVTNIRDPQGPDPAKQSRGALVADWLADGTRPEGLDGFNPFNLIIGDMAQAEYFANRPAAVRRVLSTGIQLFSNAPDGDPWPRKDRLELAFATWLSNGAGHPEQIFDLLADEADNSPAAEQIFIRNPVYGTRCSTVIAVNRQGAGFISERRFDAQGAAAGETRIAFDWSAGK</sequence>
<protein>
    <submittedName>
        <fullName evidence="1">NRDE family protein</fullName>
    </submittedName>
</protein>
<proteinExistence type="predicted"/>
<dbReference type="Proteomes" id="UP000320160">
    <property type="component" value="Unassembled WGS sequence"/>
</dbReference>
<dbReference type="RefSeq" id="WP_143776513.1">
    <property type="nucleotide sequence ID" value="NZ_VKKU01000002.1"/>
</dbReference>
<comment type="caution">
    <text evidence="1">The sequence shown here is derived from an EMBL/GenBank/DDBJ whole genome shotgun (WGS) entry which is preliminary data.</text>
</comment>
<dbReference type="Pfam" id="PF05742">
    <property type="entry name" value="TANGO2"/>
    <property type="match status" value="1"/>
</dbReference>
<gene>
    <name evidence="1" type="ORF">FOM92_08875</name>
</gene>
<dbReference type="PANTHER" id="PTHR17985:SF8">
    <property type="entry name" value="TRANSPORT AND GOLGI ORGANIZATION PROTEIN 2 HOMOLOG"/>
    <property type="match status" value="1"/>
</dbReference>
<dbReference type="OrthoDB" id="4380123at2"/>
<dbReference type="EMBL" id="VKKU01000002">
    <property type="protein sequence ID" value="TSB01320.1"/>
    <property type="molecule type" value="Genomic_DNA"/>
</dbReference>